<protein>
    <submittedName>
        <fullName evidence="2">Alpha/beta hydrolase</fullName>
    </submittedName>
</protein>
<evidence type="ECO:0000313" key="2">
    <source>
        <dbReference type="EMBL" id="GAA2130006.1"/>
    </source>
</evidence>
<dbReference type="Gene3D" id="3.40.50.1820">
    <property type="entry name" value="alpha/beta hydrolase"/>
    <property type="match status" value="1"/>
</dbReference>
<dbReference type="SUPFAM" id="SSF53474">
    <property type="entry name" value="alpha/beta-Hydrolases"/>
    <property type="match status" value="1"/>
</dbReference>
<dbReference type="GO" id="GO:0016787">
    <property type="term" value="F:hydrolase activity"/>
    <property type="evidence" value="ECO:0007669"/>
    <property type="project" value="UniProtKB-KW"/>
</dbReference>
<dbReference type="InterPro" id="IPR000073">
    <property type="entry name" value="AB_hydrolase_1"/>
</dbReference>
<reference evidence="2 3" key="1">
    <citation type="journal article" date="2019" name="Int. J. Syst. Evol. Microbiol.">
        <title>The Global Catalogue of Microorganisms (GCM) 10K type strain sequencing project: providing services to taxonomists for standard genome sequencing and annotation.</title>
        <authorList>
            <consortium name="The Broad Institute Genomics Platform"/>
            <consortium name="The Broad Institute Genome Sequencing Center for Infectious Disease"/>
            <person name="Wu L."/>
            <person name="Ma J."/>
        </authorList>
    </citation>
    <scope>NUCLEOTIDE SEQUENCE [LARGE SCALE GENOMIC DNA]</scope>
    <source>
        <strain evidence="2 3">JCM 16021</strain>
    </source>
</reference>
<evidence type="ECO:0000313" key="3">
    <source>
        <dbReference type="Proteomes" id="UP001500575"/>
    </source>
</evidence>
<keyword evidence="2" id="KW-0378">Hydrolase</keyword>
<gene>
    <name evidence="2" type="ORF">GCM10009843_32160</name>
</gene>
<sequence length="255" mass="26824">MLASPMDAVGFTTLRGHFTDRVVVTYDPRGAARNPIDTTDIPPTDHAEDLHRVITALGVGPVDVFASSGGAVNVLALVAAHPEDVRVVVAHEPPCFAYLPDRDNALALTRDIKATYEREGSPAAMAKFITTVMLRGEITQEVLDAPAPDPAMFGMTGGDDGSRTDPLMRNMPSCMEYEPDVAALRALGDRLVIAVGEESGEELAARGGRSVAAAVGVEPVVFPSNHGGFLGGEHGQQGDPDAFAAKLRDVLAERG</sequence>
<feature type="domain" description="AB hydrolase-1" evidence="1">
    <location>
        <begin position="23"/>
        <end position="118"/>
    </location>
</feature>
<dbReference type="Pfam" id="PF00561">
    <property type="entry name" value="Abhydrolase_1"/>
    <property type="match status" value="1"/>
</dbReference>
<proteinExistence type="predicted"/>
<dbReference type="EMBL" id="BAAAQQ010000013">
    <property type="protein sequence ID" value="GAA2130006.1"/>
    <property type="molecule type" value="Genomic_DNA"/>
</dbReference>
<dbReference type="Proteomes" id="UP001500575">
    <property type="component" value="Unassembled WGS sequence"/>
</dbReference>
<dbReference type="InterPro" id="IPR029058">
    <property type="entry name" value="AB_hydrolase_fold"/>
</dbReference>
<keyword evidence="3" id="KW-1185">Reference proteome</keyword>
<comment type="caution">
    <text evidence="2">The sequence shown here is derived from an EMBL/GenBank/DDBJ whole genome shotgun (WGS) entry which is preliminary data.</text>
</comment>
<evidence type="ECO:0000259" key="1">
    <source>
        <dbReference type="Pfam" id="PF00561"/>
    </source>
</evidence>
<organism evidence="2 3">
    <name type="scientific">Nocardioides bigeumensis</name>
    <dbReference type="NCBI Taxonomy" id="433657"/>
    <lineage>
        <taxon>Bacteria</taxon>
        <taxon>Bacillati</taxon>
        <taxon>Actinomycetota</taxon>
        <taxon>Actinomycetes</taxon>
        <taxon>Propionibacteriales</taxon>
        <taxon>Nocardioidaceae</taxon>
        <taxon>Nocardioides</taxon>
    </lineage>
</organism>
<name>A0ABN2YN87_9ACTN</name>
<accession>A0ABN2YN87</accession>